<proteinExistence type="predicted"/>
<dbReference type="PROSITE" id="PS51257">
    <property type="entry name" value="PROKAR_LIPOPROTEIN"/>
    <property type="match status" value="1"/>
</dbReference>
<gene>
    <name evidence="2" type="ORF">CGZ90_00765</name>
</gene>
<keyword evidence="3" id="KW-1185">Reference proteome</keyword>
<dbReference type="EMBL" id="NOII01000001">
    <property type="protein sequence ID" value="OYD58466.1"/>
    <property type="molecule type" value="Genomic_DNA"/>
</dbReference>
<dbReference type="RefSeq" id="WP_094250428.1">
    <property type="nucleotide sequence ID" value="NZ_JBHLXL010000001.1"/>
</dbReference>
<evidence type="ECO:0008006" key="4">
    <source>
        <dbReference type="Google" id="ProtNLM"/>
    </source>
</evidence>
<sequence length="127" mass="14368">MKKLITAAALLLMLTGCVEGTTKEDYEKQVQEHAEKKSVKVPEYEIKNDRMDKNGTYYVDFITKATDEKQLKMLVRHAAGIKKQTDAVFVQIWNDEKVIANAKMAVTEKGTALTGLDEVGKIEFNRE</sequence>
<dbReference type="Proteomes" id="UP000215059">
    <property type="component" value="Unassembled WGS sequence"/>
</dbReference>
<dbReference type="AlphaFoldDB" id="A0A235FAV7"/>
<feature type="signal peptide" evidence="1">
    <location>
        <begin position="1"/>
        <end position="20"/>
    </location>
</feature>
<keyword evidence="1" id="KW-0732">Signal</keyword>
<evidence type="ECO:0000313" key="3">
    <source>
        <dbReference type="Proteomes" id="UP000215059"/>
    </source>
</evidence>
<evidence type="ECO:0000313" key="2">
    <source>
        <dbReference type="EMBL" id="OYD58466.1"/>
    </source>
</evidence>
<protein>
    <recommendedName>
        <fullName evidence="4">Lipoprotein</fullName>
    </recommendedName>
</protein>
<evidence type="ECO:0000256" key="1">
    <source>
        <dbReference type="SAM" id="SignalP"/>
    </source>
</evidence>
<reference evidence="2 3" key="1">
    <citation type="submission" date="2017-07" db="EMBL/GenBank/DDBJ databases">
        <title>Fictibacillus sp. nov. GDSW-R2A3 Genome sequencing and assembly.</title>
        <authorList>
            <person name="Mayilraj S."/>
        </authorList>
    </citation>
    <scope>NUCLEOTIDE SEQUENCE [LARGE SCALE GENOMIC DNA]</scope>
    <source>
        <strain evidence="2 3">GDSW-R2A3</strain>
    </source>
</reference>
<feature type="chain" id="PRO_5012579280" description="Lipoprotein" evidence="1">
    <location>
        <begin position="21"/>
        <end position="127"/>
    </location>
</feature>
<name>A0A235FAV7_9BACL</name>
<accession>A0A235FAV7</accession>
<organism evidence="2 3">
    <name type="scientific">Fictibacillus aquaticus</name>
    <dbReference type="NCBI Taxonomy" id="2021314"/>
    <lineage>
        <taxon>Bacteria</taxon>
        <taxon>Bacillati</taxon>
        <taxon>Bacillota</taxon>
        <taxon>Bacilli</taxon>
        <taxon>Bacillales</taxon>
        <taxon>Fictibacillaceae</taxon>
        <taxon>Fictibacillus</taxon>
    </lineage>
</organism>
<comment type="caution">
    <text evidence="2">The sequence shown here is derived from an EMBL/GenBank/DDBJ whole genome shotgun (WGS) entry which is preliminary data.</text>
</comment>